<proteinExistence type="predicted"/>
<dbReference type="InterPro" id="IPR044218">
    <property type="entry name" value="SWEETIE"/>
</dbReference>
<dbReference type="SUPFAM" id="SSF48371">
    <property type="entry name" value="ARM repeat"/>
    <property type="match status" value="2"/>
</dbReference>
<protein>
    <submittedName>
        <fullName evidence="2">Uncharacterized protein</fullName>
    </submittedName>
</protein>
<dbReference type="Proteomes" id="UP001190700">
    <property type="component" value="Unassembled WGS sequence"/>
</dbReference>
<evidence type="ECO:0000313" key="2">
    <source>
        <dbReference type="EMBL" id="KAK3274617.1"/>
    </source>
</evidence>
<feature type="compositionally biased region" description="Gly residues" evidence="1">
    <location>
        <begin position="1043"/>
        <end position="1054"/>
    </location>
</feature>
<sequence length="1550" mass="162127">DQAFNKCLIAPFLPHISGTMVGSQAQRTAMVGAWVTFLHMTRTSSASSDDGGVEHAWLAAHGMQALKMLEDGTAGAPAGAVTDAAVHARGCVLLIVQSGVVDHLSEAAQRHLLQLLVDFAKKEDGQVALGAAALVAVLQVVAHLVGALGEVEAELREGLEGVLFQAATSPNNVTQLEAAFTLRALAMTDPTAAGRLLERALAELPQAREEAKSVQKEQQSAAAHKMVGLSTLVGVLLAGAHSLPLGLPSWGEATAVQCAKELVRGGTSAEKTAGWTLVAVLIQTVPECMVQPYMMHGQIIPIDPKVPMLDLGMLWSAAFNPTVVQQIVTNNMPAIPKEMRWRCVALEALAAYVRVCISTFSTSSAAAPSLQRSNSSIGPGGVSSGASTGPISDKPAMLEEHLKHILKGITVALQLGTCAALSEGSQAAQLDGERSSFILRLLEVLQLLPDLNSFKSLHSSLLKLCTATVLDENKVSPSSMVARAASGCVESGLLGNEAPGGTVGALLRERLEEADVALGPWIPGRDKREEAVRSFVCGADAPLLPTWRWGEPGGGSLTEAFPQSRSLELQVETARLDFIGRLLPVVGSRAQTQLLQGLRAAIQAYDARKIRGARRTTMLTYISAVALAAFKPLHASVESQEVSTVRGLLVDLAELVRTDAAAGMAHWRAGAELAAVGPRLGAGGRVAAAQLRSVCGALSVDPPPGPGPRAALALAVGCLMRTVGSMAFSAGNVQEAINVLLECARRPSGTVHVWALHALWLLADAVGPGFIRTARTSLDLTLSLLMCGDAAAPGLAQAVGRVINALVAALGPELQPDGDEVVRCRAQLLEVQAGGGRLECFPPLGHMGPAGREPGAEPWVGVVDAAAQLECVRWTQQLVLFAPHLMPTATHVRALRQPLASRQPAMRAEAASALRLLGQRDPQGVLAEGLEEELFAALDRETDPRILDELWRTLHGLLATGCPVNPKRWLRLLSHVALAVPTKASASMPPAAARSREDLEGDGGFFDEDDEPSSPGGGAEAGPRGGEEAGNGDKGRAGEGTSRAGGMGAAGGTAGTTAPRWRTRVFAAECLCAVPSAVGMDPCHFDLARAREAGGEQWLVLHLQEAVDVGYKVATGQAAMLRPFGLNLLQRLLQSFEGIEDPFYEGHALLEQYQAQLVSALRSAFEEGAPAPVQAAGVQLAAALVAGDVAAGERAVLQRVLGLIIRPLDDTLSPGPLQHAEWVDAQVRISLLEAHARIAVEPEGGAGGGGFEHSKQSFAIVKQLQQPHLRTLLQQWVALLRDHAVLHNVPPDIVSRYTPALVSSRAATAVEPVRGHYEAAWACVLDAATCCASVPPAHGAAADPTDVCLTPDDYNLLLAVSQLAVLRTIFAGGPGRSRTTRGGRLPQVGRCTSGEVAPQPWLVGRSSGISESPGPGVSGQLFALEASPIAKGSGRGKGTRRSELRVMQALVQLTAPGYHATGYLEPGSAVEVLALLTEVVQSTNQPPLAASCAAVLHNLVGPPVTGAAANKAALVQDRQVARQSLPMRALYVSHPVPPRAPRLAPDSVRC</sequence>
<dbReference type="PANTHER" id="PTHR46975:SF2">
    <property type="entry name" value="PROTEIN SWEETIE"/>
    <property type="match status" value="1"/>
</dbReference>
<dbReference type="GO" id="GO:0005975">
    <property type="term" value="P:carbohydrate metabolic process"/>
    <property type="evidence" value="ECO:0007669"/>
    <property type="project" value="InterPro"/>
</dbReference>
<feature type="region of interest" description="Disordered" evidence="1">
    <location>
        <begin position="983"/>
        <end position="1056"/>
    </location>
</feature>
<feature type="compositionally biased region" description="Low complexity" evidence="1">
    <location>
        <begin position="984"/>
        <end position="993"/>
    </location>
</feature>
<evidence type="ECO:0000313" key="3">
    <source>
        <dbReference type="Proteomes" id="UP001190700"/>
    </source>
</evidence>
<comment type="caution">
    <text evidence="2">The sequence shown here is derived from an EMBL/GenBank/DDBJ whole genome shotgun (WGS) entry which is preliminary data.</text>
</comment>
<dbReference type="InterPro" id="IPR046837">
    <property type="entry name" value="Laa1/Sip1/HEATR5-like_HEAT"/>
</dbReference>
<dbReference type="EMBL" id="LGRX02007627">
    <property type="protein sequence ID" value="KAK3274617.1"/>
    <property type="molecule type" value="Genomic_DNA"/>
</dbReference>
<gene>
    <name evidence="2" type="ORF">CYMTET_17208</name>
</gene>
<feature type="compositionally biased region" description="Basic and acidic residues" evidence="1">
    <location>
        <begin position="1025"/>
        <end position="1037"/>
    </location>
</feature>
<feature type="compositionally biased region" description="Acidic residues" evidence="1">
    <location>
        <begin position="999"/>
        <end position="1012"/>
    </location>
</feature>
<name>A0AAE0GAV5_9CHLO</name>
<feature type="region of interest" description="Disordered" evidence="1">
    <location>
        <begin position="369"/>
        <end position="390"/>
    </location>
</feature>
<keyword evidence="3" id="KW-1185">Reference proteome</keyword>
<feature type="compositionally biased region" description="Gly residues" evidence="1">
    <location>
        <begin position="1015"/>
        <end position="1024"/>
    </location>
</feature>
<evidence type="ECO:0000256" key="1">
    <source>
        <dbReference type="SAM" id="MobiDB-lite"/>
    </source>
</evidence>
<dbReference type="Pfam" id="PF20210">
    <property type="entry name" value="Laa1_Sip1_HTR5"/>
    <property type="match status" value="1"/>
</dbReference>
<reference evidence="2 3" key="1">
    <citation type="journal article" date="2015" name="Genome Biol. Evol.">
        <title>Comparative Genomics of a Bacterivorous Green Alga Reveals Evolutionary Causalities and Consequences of Phago-Mixotrophic Mode of Nutrition.</title>
        <authorList>
            <person name="Burns J.A."/>
            <person name="Paasch A."/>
            <person name="Narechania A."/>
            <person name="Kim E."/>
        </authorList>
    </citation>
    <scope>NUCLEOTIDE SEQUENCE [LARGE SCALE GENOMIC DNA]</scope>
    <source>
        <strain evidence="2 3">PLY_AMNH</strain>
    </source>
</reference>
<organism evidence="2 3">
    <name type="scientific">Cymbomonas tetramitiformis</name>
    <dbReference type="NCBI Taxonomy" id="36881"/>
    <lineage>
        <taxon>Eukaryota</taxon>
        <taxon>Viridiplantae</taxon>
        <taxon>Chlorophyta</taxon>
        <taxon>Pyramimonadophyceae</taxon>
        <taxon>Pyramimonadales</taxon>
        <taxon>Pyramimonadaceae</taxon>
        <taxon>Cymbomonas</taxon>
    </lineage>
</organism>
<dbReference type="InterPro" id="IPR016024">
    <property type="entry name" value="ARM-type_fold"/>
</dbReference>
<accession>A0AAE0GAV5</accession>
<dbReference type="PANTHER" id="PTHR46975">
    <property type="entry name" value="PROTEIN SWEETIE"/>
    <property type="match status" value="1"/>
</dbReference>
<feature type="non-terminal residue" evidence="2">
    <location>
        <position position="1"/>
    </location>
</feature>